<reference evidence="1" key="1">
    <citation type="submission" date="2009-07" db="EMBL/GenBank/DDBJ databases">
        <authorList>
            <person name="Weinstock G."/>
            <person name="Sodergren E."/>
            <person name="Clifton S."/>
            <person name="Fulton L."/>
            <person name="Fulton B."/>
            <person name="Courtney L."/>
            <person name="Fronick C."/>
            <person name="Harrison M."/>
            <person name="Strong C."/>
            <person name="Farmer C."/>
            <person name="Delahaunty K."/>
            <person name="Markovic C."/>
            <person name="Hall O."/>
            <person name="Minx P."/>
            <person name="Tomlinson C."/>
            <person name="Mitreva M."/>
            <person name="Nelson J."/>
            <person name="Hou S."/>
            <person name="Wollam A."/>
            <person name="Pepin K.H."/>
            <person name="Johnson M."/>
            <person name="Bhonagiri V."/>
            <person name="Nash W.E."/>
            <person name="Warren W."/>
            <person name="Chinwalla A."/>
            <person name="Mardis E.R."/>
            <person name="Wilson R.K."/>
        </authorList>
    </citation>
    <scope>NUCLEOTIDE SEQUENCE [LARGE SCALE GENOMIC DNA]</scope>
    <source>
        <strain evidence="1">DSM 14469</strain>
    </source>
</reference>
<proteinExistence type="predicted"/>
<gene>
    <name evidence="1" type="ORF">BRYFOR_08944</name>
</gene>
<name>C6LJV7_9FIRM</name>
<protein>
    <submittedName>
        <fullName evidence="1">Uncharacterized protein</fullName>
    </submittedName>
</protein>
<accession>C6LJV7</accession>
<sequence>MWEALTDIPLETPENAEEYIAEPMTLHGISFPPGITRTELWHWFDEHHPQGVAYLLYDYPKEKLR</sequence>
<dbReference type="STRING" id="168384.SAMN05660368_03386"/>
<keyword evidence="2" id="KW-1185">Reference proteome</keyword>
<organism evidence="1 2">
    <name type="scientific">Marvinbryantia formatexigens DSM 14469</name>
    <dbReference type="NCBI Taxonomy" id="478749"/>
    <lineage>
        <taxon>Bacteria</taxon>
        <taxon>Bacillati</taxon>
        <taxon>Bacillota</taxon>
        <taxon>Clostridia</taxon>
        <taxon>Lachnospirales</taxon>
        <taxon>Lachnospiraceae</taxon>
        <taxon>Marvinbryantia</taxon>
    </lineage>
</organism>
<evidence type="ECO:0000313" key="1">
    <source>
        <dbReference type="EMBL" id="EET59035.1"/>
    </source>
</evidence>
<dbReference type="EMBL" id="ACCL02000022">
    <property type="protein sequence ID" value="EET59035.1"/>
    <property type="molecule type" value="Genomic_DNA"/>
</dbReference>
<comment type="caution">
    <text evidence="1">The sequence shown here is derived from an EMBL/GenBank/DDBJ whole genome shotgun (WGS) entry which is preliminary data.</text>
</comment>
<dbReference type="Proteomes" id="UP000005561">
    <property type="component" value="Unassembled WGS sequence"/>
</dbReference>
<dbReference type="AlphaFoldDB" id="C6LJV7"/>
<evidence type="ECO:0000313" key="2">
    <source>
        <dbReference type="Proteomes" id="UP000005561"/>
    </source>
</evidence>